<feature type="transmembrane region" description="Helical" evidence="10">
    <location>
        <begin position="327"/>
        <end position="346"/>
    </location>
</feature>
<gene>
    <name evidence="13 14 15 16" type="primary">LOC106052377</name>
</gene>
<evidence type="ECO:0000256" key="1">
    <source>
        <dbReference type="ARBA" id="ARBA00004141"/>
    </source>
</evidence>
<dbReference type="GO" id="GO:0005789">
    <property type="term" value="C:endoplasmic reticulum membrane"/>
    <property type="evidence" value="ECO:0007669"/>
    <property type="project" value="TreeGrafter"/>
</dbReference>
<keyword evidence="8 10" id="KW-0472">Membrane</keyword>
<dbReference type="InterPro" id="IPR045221">
    <property type="entry name" value="Sphingomyelin_synth-like"/>
</dbReference>
<feature type="transmembrane region" description="Helical" evidence="10">
    <location>
        <begin position="303"/>
        <end position="320"/>
    </location>
</feature>
<dbReference type="PANTHER" id="PTHR21290:SF25">
    <property type="entry name" value="SPHINGOMYELIN SYNTHASE-RELATED PROTEIN 1"/>
    <property type="match status" value="1"/>
</dbReference>
<comment type="similarity">
    <text evidence="2">Belongs to the sphingomyelin synthase family.</text>
</comment>
<evidence type="ECO:0000313" key="13">
    <source>
        <dbReference type="RefSeq" id="XP_055876800.1"/>
    </source>
</evidence>
<evidence type="ECO:0000256" key="10">
    <source>
        <dbReference type="SAM" id="Phobius"/>
    </source>
</evidence>
<evidence type="ECO:0000256" key="8">
    <source>
        <dbReference type="ARBA" id="ARBA00023136"/>
    </source>
</evidence>
<reference evidence="13 14" key="1">
    <citation type="submission" date="2025-04" db="UniProtKB">
        <authorList>
            <consortium name="RefSeq"/>
        </authorList>
    </citation>
    <scope>IDENTIFICATION</scope>
</reference>
<dbReference type="Gene3D" id="1.10.150.50">
    <property type="entry name" value="Transcription Factor, Ets-1"/>
    <property type="match status" value="1"/>
</dbReference>
<keyword evidence="12" id="KW-1185">Reference proteome</keyword>
<keyword evidence="6 10" id="KW-1133">Transmembrane helix</keyword>
<feature type="transmembrane region" description="Helical" evidence="10">
    <location>
        <begin position="203"/>
        <end position="227"/>
    </location>
</feature>
<evidence type="ECO:0000313" key="14">
    <source>
        <dbReference type="RefSeq" id="XP_055876801.1"/>
    </source>
</evidence>
<evidence type="ECO:0000259" key="11">
    <source>
        <dbReference type="PROSITE" id="PS50105"/>
    </source>
</evidence>
<dbReference type="SMART" id="SM00454">
    <property type="entry name" value="SAM"/>
    <property type="match status" value="1"/>
</dbReference>
<keyword evidence="7" id="KW-0443">Lipid metabolism</keyword>
<keyword evidence="5" id="KW-0746">Sphingolipid metabolism</keyword>
<evidence type="ECO:0000256" key="6">
    <source>
        <dbReference type="ARBA" id="ARBA00022989"/>
    </source>
</evidence>
<evidence type="ECO:0000256" key="7">
    <source>
        <dbReference type="ARBA" id="ARBA00023098"/>
    </source>
</evidence>
<feature type="compositionally biased region" description="Polar residues" evidence="9">
    <location>
        <begin position="446"/>
        <end position="457"/>
    </location>
</feature>
<sequence>MEKVKSCPVETWTCEDVGNWLEEIGLEKFSDLFSKTHQIDGQVLLSLTEKDLREPPLQLNILGDIKRLSKHLRELKCQRLTNLPLSQNMHPGGISEGRKRLKERRLHSTSSNVSYREISKHESTESEDIDSASSARMYHQGMTQSYYTSNDITLELWKTILSFIYVFAVFMVTAFVMVVVHDRVPEMDKYPPLPDLFLDNMPYVPWAFDACELVGLILGTMWFVVLLFHRYRFVLMRRIFSLTGTIFLLRCVSMLITSLSVPGKHLQCRGKSYGDIYTKLERTFEIWKGMGMSLQGVRTCGDYMFSGHTSIITLLNFFITEYTPRKFYYIHIASWCLNFFGIFFLLAAHEHYSIDVFMAFYLSSRLFMYYHTLAYNRALLAPDAKRTRVWFPLFSFFESKGEGRVPNQFEVPLKHVGPCCQAMYAWVCSLRAPSNAGAPEDKENTKSSPSELMTNAG</sequence>
<keyword evidence="4 10" id="KW-0812">Transmembrane</keyword>
<accession>A0A9W2ZP17</accession>
<feature type="region of interest" description="Disordered" evidence="9">
    <location>
        <begin position="88"/>
        <end position="132"/>
    </location>
</feature>
<dbReference type="RefSeq" id="XP_055876801.1">
    <property type="nucleotide sequence ID" value="XM_056020826.1"/>
</dbReference>
<dbReference type="RefSeq" id="XP_055876802.1">
    <property type="nucleotide sequence ID" value="XM_056020827.1"/>
</dbReference>
<dbReference type="CDD" id="cd09515">
    <property type="entry name" value="SAM_SGMS1-like"/>
    <property type="match status" value="1"/>
</dbReference>
<dbReference type="SUPFAM" id="SSF47769">
    <property type="entry name" value="SAM/Pointed domain"/>
    <property type="match status" value="1"/>
</dbReference>
<feature type="domain" description="SAM" evidence="11">
    <location>
        <begin position="12"/>
        <end position="78"/>
    </location>
</feature>
<evidence type="ECO:0000256" key="5">
    <source>
        <dbReference type="ARBA" id="ARBA00022919"/>
    </source>
</evidence>
<comment type="subcellular location">
    <subcellularLocation>
        <location evidence="1">Membrane</location>
        <topology evidence="1">Multi-pass membrane protein</topology>
    </subcellularLocation>
</comment>
<evidence type="ECO:0000256" key="4">
    <source>
        <dbReference type="ARBA" id="ARBA00022692"/>
    </source>
</evidence>
<name>A0A9W2ZP17_BIOGL</name>
<dbReference type="GO" id="GO:0005886">
    <property type="term" value="C:plasma membrane"/>
    <property type="evidence" value="ECO:0007669"/>
    <property type="project" value="TreeGrafter"/>
</dbReference>
<dbReference type="GO" id="GO:0046513">
    <property type="term" value="P:ceramide biosynthetic process"/>
    <property type="evidence" value="ECO:0007669"/>
    <property type="project" value="TreeGrafter"/>
</dbReference>
<dbReference type="GO" id="GO:0047493">
    <property type="term" value="F:ceramide cholinephosphotransferase activity"/>
    <property type="evidence" value="ECO:0007669"/>
    <property type="project" value="TreeGrafter"/>
</dbReference>
<dbReference type="InterPro" id="IPR001660">
    <property type="entry name" value="SAM"/>
</dbReference>
<evidence type="ECO:0000313" key="15">
    <source>
        <dbReference type="RefSeq" id="XP_055876802.1"/>
    </source>
</evidence>
<dbReference type="GeneID" id="106052377"/>
<dbReference type="Pfam" id="PF14360">
    <property type="entry name" value="PAP2_C"/>
    <property type="match status" value="1"/>
</dbReference>
<evidence type="ECO:0000256" key="2">
    <source>
        <dbReference type="ARBA" id="ARBA00005441"/>
    </source>
</evidence>
<dbReference type="Pfam" id="PF00536">
    <property type="entry name" value="SAM_1"/>
    <property type="match status" value="1"/>
</dbReference>
<keyword evidence="3" id="KW-0808">Transferase</keyword>
<dbReference type="GO" id="GO:0000139">
    <property type="term" value="C:Golgi membrane"/>
    <property type="evidence" value="ECO:0007669"/>
    <property type="project" value="TreeGrafter"/>
</dbReference>
<dbReference type="PANTHER" id="PTHR21290">
    <property type="entry name" value="SPHINGOMYELIN SYNTHETASE"/>
    <property type="match status" value="1"/>
</dbReference>
<dbReference type="RefSeq" id="XP_055876800.1">
    <property type="nucleotide sequence ID" value="XM_056020825.1"/>
</dbReference>
<feature type="transmembrane region" description="Helical" evidence="10">
    <location>
        <begin position="239"/>
        <end position="261"/>
    </location>
</feature>
<dbReference type="RefSeq" id="XP_055876804.1">
    <property type="nucleotide sequence ID" value="XM_056020829.1"/>
</dbReference>
<evidence type="ECO:0000313" key="12">
    <source>
        <dbReference type="Proteomes" id="UP001165740"/>
    </source>
</evidence>
<dbReference type="PROSITE" id="PS50105">
    <property type="entry name" value="SAM_DOMAIN"/>
    <property type="match status" value="1"/>
</dbReference>
<dbReference type="InterPro" id="IPR013761">
    <property type="entry name" value="SAM/pointed_sf"/>
</dbReference>
<proteinExistence type="inferred from homology"/>
<feature type="transmembrane region" description="Helical" evidence="10">
    <location>
        <begin position="160"/>
        <end position="180"/>
    </location>
</feature>
<dbReference type="GO" id="GO:0033188">
    <property type="term" value="F:sphingomyelin synthase activity"/>
    <property type="evidence" value="ECO:0007669"/>
    <property type="project" value="TreeGrafter"/>
</dbReference>
<feature type="transmembrane region" description="Helical" evidence="10">
    <location>
        <begin position="352"/>
        <end position="370"/>
    </location>
</feature>
<dbReference type="AlphaFoldDB" id="A0A9W2ZP17"/>
<dbReference type="Proteomes" id="UP001165740">
    <property type="component" value="Chromosome 2"/>
</dbReference>
<protein>
    <submittedName>
        <fullName evidence="13 14">Sphingomyelin synthase-related protein 1-like</fullName>
    </submittedName>
</protein>
<feature type="region of interest" description="Disordered" evidence="9">
    <location>
        <begin position="435"/>
        <end position="457"/>
    </location>
</feature>
<dbReference type="InterPro" id="IPR025749">
    <property type="entry name" value="Sphingomyelin_synth-like_dom"/>
</dbReference>
<evidence type="ECO:0000313" key="16">
    <source>
        <dbReference type="RefSeq" id="XP_055876804.1"/>
    </source>
</evidence>
<organism evidence="12 14">
    <name type="scientific">Biomphalaria glabrata</name>
    <name type="common">Bloodfluke planorb</name>
    <name type="synonym">Freshwater snail</name>
    <dbReference type="NCBI Taxonomy" id="6526"/>
    <lineage>
        <taxon>Eukaryota</taxon>
        <taxon>Metazoa</taxon>
        <taxon>Spiralia</taxon>
        <taxon>Lophotrochozoa</taxon>
        <taxon>Mollusca</taxon>
        <taxon>Gastropoda</taxon>
        <taxon>Heterobranchia</taxon>
        <taxon>Euthyneura</taxon>
        <taxon>Panpulmonata</taxon>
        <taxon>Hygrophila</taxon>
        <taxon>Lymnaeoidea</taxon>
        <taxon>Planorbidae</taxon>
        <taxon>Biomphalaria</taxon>
    </lineage>
</organism>
<evidence type="ECO:0000256" key="9">
    <source>
        <dbReference type="SAM" id="MobiDB-lite"/>
    </source>
</evidence>
<dbReference type="OrthoDB" id="422827at2759"/>
<evidence type="ECO:0000256" key="3">
    <source>
        <dbReference type="ARBA" id="ARBA00022679"/>
    </source>
</evidence>
<dbReference type="OMA" id="YGDIWAK"/>